<sequence length="103" mass="11839">MKVLLPYFFIVNTIAFILAGYDKYLAVKHKRRISENTLFVITALGGSLGLLLAMILFRHKTSKPSFMMKYAGIVLLQVIIAFLIFFYYCDAETLAWFMVSDNK</sequence>
<keyword evidence="1" id="KW-1133">Transmembrane helix</keyword>
<gene>
    <name evidence="2" type="ORF">OIU80_08470</name>
</gene>
<dbReference type="Pfam" id="PF06961">
    <property type="entry name" value="DUF1294"/>
    <property type="match status" value="1"/>
</dbReference>
<keyword evidence="3" id="KW-1185">Reference proteome</keyword>
<keyword evidence="1" id="KW-0472">Membrane</keyword>
<reference evidence="2" key="1">
    <citation type="submission" date="2022-10" db="EMBL/GenBank/DDBJ databases">
        <title>Two novel species of Flavobacterium.</title>
        <authorList>
            <person name="Liu Q."/>
            <person name="Xin Y.-H."/>
        </authorList>
    </citation>
    <scope>NUCLEOTIDE SEQUENCE</scope>
    <source>
        <strain evidence="2">LS1R47</strain>
    </source>
</reference>
<keyword evidence="1" id="KW-0812">Transmembrane</keyword>
<feature type="transmembrane region" description="Helical" evidence="1">
    <location>
        <begin position="38"/>
        <end position="58"/>
    </location>
</feature>
<organism evidence="2 3">
    <name type="scientific">Flavobacterium frigoritolerans</name>
    <dbReference type="NCBI Taxonomy" id="2987686"/>
    <lineage>
        <taxon>Bacteria</taxon>
        <taxon>Pseudomonadati</taxon>
        <taxon>Bacteroidota</taxon>
        <taxon>Flavobacteriia</taxon>
        <taxon>Flavobacteriales</taxon>
        <taxon>Flavobacteriaceae</taxon>
        <taxon>Flavobacterium</taxon>
    </lineage>
</organism>
<dbReference type="InterPro" id="IPR010718">
    <property type="entry name" value="DUF1294"/>
</dbReference>
<dbReference type="Proteomes" id="UP001151133">
    <property type="component" value="Unassembled WGS sequence"/>
</dbReference>
<accession>A0A9X2ZPE1</accession>
<dbReference type="EMBL" id="JAOZEV010000005">
    <property type="protein sequence ID" value="MCV9932316.1"/>
    <property type="molecule type" value="Genomic_DNA"/>
</dbReference>
<evidence type="ECO:0000313" key="2">
    <source>
        <dbReference type="EMBL" id="MCV9932316.1"/>
    </source>
</evidence>
<comment type="caution">
    <text evidence="2">The sequence shown here is derived from an EMBL/GenBank/DDBJ whole genome shotgun (WGS) entry which is preliminary data.</text>
</comment>
<feature type="transmembrane region" description="Helical" evidence="1">
    <location>
        <begin position="6"/>
        <end position="26"/>
    </location>
</feature>
<dbReference type="AlphaFoldDB" id="A0A9X2ZPE1"/>
<name>A0A9X2ZPE1_9FLAO</name>
<evidence type="ECO:0000256" key="1">
    <source>
        <dbReference type="SAM" id="Phobius"/>
    </source>
</evidence>
<dbReference type="RefSeq" id="WP_264286598.1">
    <property type="nucleotide sequence ID" value="NZ_JAOZEV010000005.1"/>
</dbReference>
<evidence type="ECO:0000313" key="3">
    <source>
        <dbReference type="Proteomes" id="UP001151133"/>
    </source>
</evidence>
<protein>
    <submittedName>
        <fullName evidence="2">DUF1294 domain-containing protein</fullName>
    </submittedName>
</protein>
<feature type="transmembrane region" description="Helical" evidence="1">
    <location>
        <begin position="70"/>
        <end position="89"/>
    </location>
</feature>
<proteinExistence type="predicted"/>